<organism evidence="1 2">
    <name type="scientific">Coraliomargarita algicola</name>
    <dbReference type="NCBI Taxonomy" id="3092156"/>
    <lineage>
        <taxon>Bacteria</taxon>
        <taxon>Pseudomonadati</taxon>
        <taxon>Verrucomicrobiota</taxon>
        <taxon>Opitutia</taxon>
        <taxon>Puniceicoccales</taxon>
        <taxon>Coraliomargaritaceae</taxon>
        <taxon>Coraliomargarita</taxon>
    </lineage>
</organism>
<keyword evidence="2" id="KW-1185">Reference proteome</keyword>
<accession>A0ABZ0RQ55</accession>
<protein>
    <recommendedName>
        <fullName evidence="3">Hemolytic protein HlpA-like protein</fullName>
    </recommendedName>
</protein>
<evidence type="ECO:0000313" key="2">
    <source>
        <dbReference type="Proteomes" id="UP001324993"/>
    </source>
</evidence>
<evidence type="ECO:0008006" key="3">
    <source>
        <dbReference type="Google" id="ProtNLM"/>
    </source>
</evidence>
<proteinExistence type="predicted"/>
<gene>
    <name evidence="1" type="ORF">SH580_06585</name>
</gene>
<sequence length="316" mass="37078">MNTPTLIIIFNRPQKTRTLIDALRPVRPNRIYVAADGPRPDREGEAALCEETRAIIDTIDWPCEIFKDYSKENMGCGPRPATAISWVFEHEESAIILEDDCIPDPSLFPYCSELLEKYKSDSQIMQICGTNHIDNLQIEESYFYTHYISCWGWATWRRAWQHFDYDMTDCKEEPVTELLQGIFNDIPSIKFWKNTLLKTQEGDDSVWDYRWQYAVWKKQGLCIIPRVNLVSNIGFGLDSTHTFDIKNPDNSKKINTIKQPLIHPASKSQNLTYNSERQKSFNERSLWKHLKKQLKKIIPAQVIKRYQIRKYGQTFD</sequence>
<reference evidence="1 2" key="1">
    <citation type="submission" date="2023-11" db="EMBL/GenBank/DDBJ databases">
        <title>Coraliomargarita sp. nov., isolated from marine algae.</title>
        <authorList>
            <person name="Lee J.K."/>
            <person name="Baek J.H."/>
            <person name="Kim J.M."/>
            <person name="Choi D.G."/>
            <person name="Jeon C.O."/>
        </authorList>
    </citation>
    <scope>NUCLEOTIDE SEQUENCE [LARGE SCALE GENOMIC DNA]</scope>
    <source>
        <strain evidence="1 2">J2-16</strain>
    </source>
</reference>
<name>A0ABZ0RQ55_9BACT</name>
<dbReference type="Proteomes" id="UP001324993">
    <property type="component" value="Chromosome"/>
</dbReference>
<dbReference type="InterPro" id="IPR029044">
    <property type="entry name" value="Nucleotide-diphossugar_trans"/>
</dbReference>
<evidence type="ECO:0000313" key="1">
    <source>
        <dbReference type="EMBL" id="WPJ97374.1"/>
    </source>
</evidence>
<dbReference type="SUPFAM" id="SSF53448">
    <property type="entry name" value="Nucleotide-diphospho-sugar transferases"/>
    <property type="match status" value="1"/>
</dbReference>
<dbReference type="EMBL" id="CP138858">
    <property type="protein sequence ID" value="WPJ97374.1"/>
    <property type="molecule type" value="Genomic_DNA"/>
</dbReference>
<dbReference type="RefSeq" id="WP_319834218.1">
    <property type="nucleotide sequence ID" value="NZ_CP138858.1"/>
</dbReference>
<dbReference type="Gene3D" id="3.90.550.10">
    <property type="entry name" value="Spore Coat Polysaccharide Biosynthesis Protein SpsA, Chain A"/>
    <property type="match status" value="1"/>
</dbReference>